<gene>
    <name evidence="2" type="ORF">PBAH0796_LOCUS9060</name>
</gene>
<feature type="region of interest" description="Disordered" evidence="1">
    <location>
        <begin position="225"/>
        <end position="268"/>
    </location>
</feature>
<organism evidence="2">
    <name type="scientific">Pyrodinium bahamense</name>
    <dbReference type="NCBI Taxonomy" id="73915"/>
    <lineage>
        <taxon>Eukaryota</taxon>
        <taxon>Sar</taxon>
        <taxon>Alveolata</taxon>
        <taxon>Dinophyceae</taxon>
        <taxon>Gonyaulacales</taxon>
        <taxon>Pyrocystaceae</taxon>
        <taxon>Pyrodinium</taxon>
    </lineage>
</organism>
<feature type="region of interest" description="Disordered" evidence="1">
    <location>
        <begin position="172"/>
        <end position="212"/>
    </location>
</feature>
<feature type="compositionally biased region" description="Low complexity" evidence="1">
    <location>
        <begin position="1"/>
        <end position="17"/>
    </location>
</feature>
<name>A0A7S0FDE8_9DINO</name>
<sequence>MALQPAPRACAGAGPCPGQVPSAAEADARGTTGRGWWHLVWVQERCHKSENEQRCRALRGALQELGASMICFKKANKFVCWLQRAPRPFFVLVTDWREAQPCVQFLAQQSSATRPACTVVICDSARQMSRASEWARTVPDSVSPVYVCEHSSIPTTLLDGLIWRHFSQDTHGSIREPPGLEDGGSRKGEGAPDRASPWHGCGTLLPPTEVEGGVWGSSAVPWLEEAEPPRNPRVGGLQPTQADAESQVSPPPSSLQQDTAPVKLSRTGNGCLTIVSI</sequence>
<evidence type="ECO:0000256" key="1">
    <source>
        <dbReference type="SAM" id="MobiDB-lite"/>
    </source>
</evidence>
<feature type="compositionally biased region" description="Polar residues" evidence="1">
    <location>
        <begin position="238"/>
        <end position="248"/>
    </location>
</feature>
<reference evidence="2" key="1">
    <citation type="submission" date="2021-01" db="EMBL/GenBank/DDBJ databases">
        <authorList>
            <person name="Corre E."/>
            <person name="Pelletier E."/>
            <person name="Niang G."/>
            <person name="Scheremetjew M."/>
            <person name="Finn R."/>
            <person name="Kale V."/>
            <person name="Holt S."/>
            <person name="Cochrane G."/>
            <person name="Meng A."/>
            <person name="Brown T."/>
            <person name="Cohen L."/>
        </authorList>
    </citation>
    <scope>NUCLEOTIDE SEQUENCE</scope>
    <source>
        <strain evidence="2">Pbaha01</strain>
    </source>
</reference>
<dbReference type="AlphaFoldDB" id="A0A7S0FDE8"/>
<feature type="region of interest" description="Disordered" evidence="1">
    <location>
        <begin position="1"/>
        <end position="25"/>
    </location>
</feature>
<dbReference type="EMBL" id="HBEG01014904">
    <property type="protein sequence ID" value="CAD8353693.1"/>
    <property type="molecule type" value="Transcribed_RNA"/>
</dbReference>
<feature type="compositionally biased region" description="Basic and acidic residues" evidence="1">
    <location>
        <begin position="183"/>
        <end position="192"/>
    </location>
</feature>
<evidence type="ECO:0000313" key="2">
    <source>
        <dbReference type="EMBL" id="CAD8353693.1"/>
    </source>
</evidence>
<protein>
    <submittedName>
        <fullName evidence="2">Uncharacterized protein</fullName>
    </submittedName>
</protein>
<proteinExistence type="predicted"/>
<accession>A0A7S0FDE8</accession>